<dbReference type="NCBIfam" id="TIGR03300">
    <property type="entry name" value="assembly_YfgL"/>
    <property type="match status" value="1"/>
</dbReference>
<dbReference type="PANTHER" id="PTHR34512:SF30">
    <property type="entry name" value="OUTER MEMBRANE PROTEIN ASSEMBLY FACTOR BAMB"/>
    <property type="match status" value="1"/>
</dbReference>
<gene>
    <name evidence="5" type="ORF">METZ01_LOCUS59487</name>
</gene>
<dbReference type="HAMAP" id="MF_00923">
    <property type="entry name" value="OM_assembly_BamB"/>
    <property type="match status" value="1"/>
</dbReference>
<evidence type="ECO:0000313" key="5">
    <source>
        <dbReference type="EMBL" id="SVA06633.1"/>
    </source>
</evidence>
<reference evidence="5" key="1">
    <citation type="submission" date="2018-05" db="EMBL/GenBank/DDBJ databases">
        <authorList>
            <person name="Lanie J.A."/>
            <person name="Ng W.-L."/>
            <person name="Kazmierczak K.M."/>
            <person name="Andrzejewski T.M."/>
            <person name="Davidsen T.M."/>
            <person name="Wayne K.J."/>
            <person name="Tettelin H."/>
            <person name="Glass J.I."/>
            <person name="Rusch D."/>
            <person name="Podicherti R."/>
            <person name="Tsui H.-C.T."/>
            <person name="Winkler M.E."/>
        </authorList>
    </citation>
    <scope>NUCLEOTIDE SEQUENCE</scope>
</reference>
<proteinExistence type="inferred from homology"/>
<dbReference type="InterPro" id="IPR018391">
    <property type="entry name" value="PQQ_b-propeller_rpt"/>
</dbReference>
<name>A0A381SZ28_9ZZZZ</name>
<dbReference type="AlphaFoldDB" id="A0A381SZ28"/>
<evidence type="ECO:0000259" key="4">
    <source>
        <dbReference type="Pfam" id="PF13360"/>
    </source>
</evidence>
<keyword evidence="3" id="KW-0998">Cell outer membrane</keyword>
<evidence type="ECO:0000256" key="3">
    <source>
        <dbReference type="ARBA" id="ARBA00023237"/>
    </source>
</evidence>
<dbReference type="Gene3D" id="2.130.10.10">
    <property type="entry name" value="YVTN repeat-like/Quinoprotein amine dehydrogenase"/>
    <property type="match status" value="1"/>
</dbReference>
<dbReference type="Pfam" id="PF13360">
    <property type="entry name" value="PQQ_2"/>
    <property type="match status" value="1"/>
</dbReference>
<evidence type="ECO:0000256" key="1">
    <source>
        <dbReference type="ARBA" id="ARBA00022729"/>
    </source>
</evidence>
<feature type="domain" description="Pyrrolo-quinoline quinone repeat" evidence="4">
    <location>
        <begin position="75"/>
        <end position="305"/>
    </location>
</feature>
<dbReference type="InterPro" id="IPR015943">
    <property type="entry name" value="WD40/YVTN_repeat-like_dom_sf"/>
</dbReference>
<protein>
    <recommendedName>
        <fullName evidence="4">Pyrrolo-quinoline quinone repeat domain-containing protein</fullName>
    </recommendedName>
</protein>
<dbReference type="SUPFAM" id="SSF50998">
    <property type="entry name" value="Quinoprotein alcohol dehydrogenase-like"/>
    <property type="match status" value="1"/>
</dbReference>
<keyword evidence="1" id="KW-0732">Signal</keyword>
<keyword evidence="2" id="KW-0472">Membrane</keyword>
<organism evidence="5">
    <name type="scientific">marine metagenome</name>
    <dbReference type="NCBI Taxonomy" id="408172"/>
    <lineage>
        <taxon>unclassified sequences</taxon>
        <taxon>metagenomes</taxon>
        <taxon>ecological metagenomes</taxon>
    </lineage>
</organism>
<dbReference type="PROSITE" id="PS51257">
    <property type="entry name" value="PROKAR_LIPOPROTEIN"/>
    <property type="match status" value="1"/>
</dbReference>
<dbReference type="EMBL" id="UINC01003474">
    <property type="protein sequence ID" value="SVA06633.1"/>
    <property type="molecule type" value="Genomic_DNA"/>
</dbReference>
<dbReference type="PANTHER" id="PTHR34512">
    <property type="entry name" value="CELL SURFACE PROTEIN"/>
    <property type="match status" value="1"/>
</dbReference>
<dbReference type="InterPro" id="IPR002372">
    <property type="entry name" value="PQQ_rpt_dom"/>
</dbReference>
<dbReference type="SMART" id="SM00564">
    <property type="entry name" value="PQQ"/>
    <property type="match status" value="7"/>
</dbReference>
<evidence type="ECO:0000256" key="2">
    <source>
        <dbReference type="ARBA" id="ARBA00023136"/>
    </source>
</evidence>
<dbReference type="InterPro" id="IPR011047">
    <property type="entry name" value="Quinoprotein_ADH-like_sf"/>
</dbReference>
<dbReference type="InterPro" id="IPR017687">
    <property type="entry name" value="BamB"/>
</dbReference>
<sequence>MKMAFPFCMLIILQGCALFGGDDEDVLLPTELVEFEAIIEVDEKWDVSIGKGHEGLGLALKPTTDGEQVYAASFDGNVIALETNRGRKVWKTNFDLNFTSGPTFKDGILVLGTNDGELIALDALTGDVLWATTVSSEILAPVAIKDDKIFVRTVDGSLTALSKEDGTQQWLVNHKVPRLSLRGTSAPVNFANAVLCGFDDGKVSAYDVTNGTMLWETTLTPPSGGTEIEKVMDIDAPMVVLGTELYAGSYQGALGAMALESGDIIWVTEASIYAGIAADENAVFVSETDGTIMALSRFTGREIWKKENLLYRSPTAPVIMDDSIVIGDLEGYLHWLDKATGETQERISISKSKISNAPLVLNNSIYVLTDSGDLVSVEKKIPSS</sequence>
<accession>A0A381SZ28</accession>